<organism evidence="9 10">
    <name type="scientific">Ornithinimicrobium kibberense</name>
    <dbReference type="NCBI Taxonomy" id="282060"/>
    <lineage>
        <taxon>Bacteria</taxon>
        <taxon>Bacillati</taxon>
        <taxon>Actinomycetota</taxon>
        <taxon>Actinomycetes</taxon>
        <taxon>Micrococcales</taxon>
        <taxon>Ornithinimicrobiaceae</taxon>
        <taxon>Ornithinimicrobium</taxon>
    </lineage>
</organism>
<comment type="similarity">
    <text evidence="5">Belongs to the helicase family. DinG subfamily.</text>
</comment>
<proteinExistence type="inferred from homology"/>
<keyword evidence="10" id="KW-1185">Reference proteome</keyword>
<protein>
    <recommendedName>
        <fullName evidence="6">DNA 5'-3' helicase</fullName>
        <ecNumber evidence="6">5.6.2.3</ecNumber>
    </recommendedName>
</protein>
<keyword evidence="2" id="KW-0547">Nucleotide-binding</keyword>
<comment type="cofactor">
    <cofactor evidence="1">
        <name>[4Fe-4S] cluster</name>
        <dbReference type="ChEBI" id="CHEBI:49883"/>
    </cofactor>
</comment>
<evidence type="ECO:0000313" key="10">
    <source>
        <dbReference type="Proteomes" id="UP001589613"/>
    </source>
</evidence>
<dbReference type="PANTHER" id="PTHR11472:SF34">
    <property type="entry name" value="REGULATOR OF TELOMERE ELONGATION HELICASE 1"/>
    <property type="match status" value="1"/>
</dbReference>
<dbReference type="SMART" id="SM00487">
    <property type="entry name" value="DEXDc"/>
    <property type="match status" value="1"/>
</dbReference>
<evidence type="ECO:0000256" key="5">
    <source>
        <dbReference type="ARBA" id="ARBA00038058"/>
    </source>
</evidence>
<gene>
    <name evidence="9" type="ORF">ACFFN0_07300</name>
</gene>
<dbReference type="PROSITE" id="PS51193">
    <property type="entry name" value="HELICASE_ATP_BIND_2"/>
    <property type="match status" value="1"/>
</dbReference>
<dbReference type="PANTHER" id="PTHR11472">
    <property type="entry name" value="DNA REPAIR DEAD HELICASE RAD3/XP-D SUBFAMILY MEMBER"/>
    <property type="match status" value="1"/>
</dbReference>
<name>A0ABV5V215_9MICO</name>
<evidence type="ECO:0000313" key="9">
    <source>
        <dbReference type="EMBL" id="MFB9731844.1"/>
    </source>
</evidence>
<sequence>MPDRPDLAELLHAAVTAVGGTERPGQVEMARAVARAVEREEHLLVQAGTGTGKSLAYLVPAVAHAMATGKPVVVATATLALQAQIVDRDLPRIAEALRPLLGRRPTYALVKGRSNYLCRHKVVGGFPDDDEDALLAVGAFDADRSRLGGEVVRLREWAEVTESGDRDELVPGVSQRAWRQVSVTAKECLGSRCPVVAECFVEQSREVARDVDVIVTNHAFMAIDAFEGRHMLPDHDLLVVDEAHELTDRITSTVTDELTTSAVSVAARRAGKGDAAGRLAETTDLVADTLDDLPEGRIDHLPERLVETLQLVRDAARAALSEIKPEKGAEVDGSTQLALAAVEEVHDVAERVLEERELDVAWLSKDPRRGAVLRVAPMSVAMAVREKIFGERTVVLTSATIELGGSFDAVAGTLGLKGAGSPPWTGLDVGSPFDYPQQAIAYVAAHLPAPGRDGAAPVVFDEIEALVRAAGGRTLGLFSSRRAAEAAAEQLRDRLSDTDIRVLCQGDDQTPTLVREFASDASTCLFGTMSLWQGVDVPGPACQLVIIDRIPFPRPDDPLSSARSEAISRAGGNGFMSVSATHAALRLAQGAGRLVRRADDRGVVAFLDPRMTNARYAPFLQRSLPPFWPTTDRDLVLGALRRLDGTAGEVVPVAAPAARGLGGATTGPVAVDVPVARSPRTAVTGGHAWSAEQDEELRDGLEAGIPVEELADHLELAPDLVTARINQLGLGRAG</sequence>
<dbReference type="EC" id="5.6.2.3" evidence="6"/>
<evidence type="ECO:0000256" key="6">
    <source>
        <dbReference type="ARBA" id="ARBA00044969"/>
    </source>
</evidence>
<dbReference type="GO" id="GO:0016787">
    <property type="term" value="F:hydrolase activity"/>
    <property type="evidence" value="ECO:0007669"/>
    <property type="project" value="UniProtKB-KW"/>
</dbReference>
<dbReference type="GO" id="GO:0003678">
    <property type="term" value="F:DNA helicase activity"/>
    <property type="evidence" value="ECO:0007669"/>
    <property type="project" value="UniProtKB-EC"/>
</dbReference>
<dbReference type="RefSeq" id="WP_238330385.1">
    <property type="nucleotide sequence ID" value="NZ_JBHMAX010000014.1"/>
</dbReference>
<feature type="domain" description="Helicase ATP-binding" evidence="8">
    <location>
        <begin position="12"/>
        <end position="315"/>
    </location>
</feature>
<dbReference type="Proteomes" id="UP001589613">
    <property type="component" value="Unassembled WGS sequence"/>
</dbReference>
<dbReference type="InterPro" id="IPR006555">
    <property type="entry name" value="ATP-dep_Helicase_C"/>
</dbReference>
<evidence type="ECO:0000259" key="8">
    <source>
        <dbReference type="PROSITE" id="PS51193"/>
    </source>
</evidence>
<dbReference type="InterPro" id="IPR027417">
    <property type="entry name" value="P-loop_NTPase"/>
</dbReference>
<keyword evidence="9" id="KW-0347">Helicase</keyword>
<dbReference type="SUPFAM" id="SSF52540">
    <property type="entry name" value="P-loop containing nucleoside triphosphate hydrolases"/>
    <property type="match status" value="1"/>
</dbReference>
<dbReference type="Pfam" id="PF00270">
    <property type="entry name" value="DEAD"/>
    <property type="match status" value="1"/>
</dbReference>
<accession>A0ABV5V215</accession>
<dbReference type="EMBL" id="JBHMAX010000014">
    <property type="protein sequence ID" value="MFB9731844.1"/>
    <property type="molecule type" value="Genomic_DNA"/>
</dbReference>
<comment type="caution">
    <text evidence="9">The sequence shown here is derived from an EMBL/GenBank/DDBJ whole genome shotgun (WGS) entry which is preliminary data.</text>
</comment>
<dbReference type="InterPro" id="IPR011545">
    <property type="entry name" value="DEAD/DEAH_box_helicase_dom"/>
</dbReference>
<dbReference type="InterPro" id="IPR014013">
    <property type="entry name" value="Helic_SF1/SF2_ATP-bd_DinG/Rad3"/>
</dbReference>
<dbReference type="Pfam" id="PF13307">
    <property type="entry name" value="Helicase_C_2"/>
    <property type="match status" value="1"/>
</dbReference>
<evidence type="ECO:0000256" key="1">
    <source>
        <dbReference type="ARBA" id="ARBA00001966"/>
    </source>
</evidence>
<comment type="catalytic activity">
    <reaction evidence="7">
        <text>ATP + H2O = ADP + phosphate + H(+)</text>
        <dbReference type="Rhea" id="RHEA:13065"/>
        <dbReference type="ChEBI" id="CHEBI:15377"/>
        <dbReference type="ChEBI" id="CHEBI:15378"/>
        <dbReference type="ChEBI" id="CHEBI:30616"/>
        <dbReference type="ChEBI" id="CHEBI:43474"/>
        <dbReference type="ChEBI" id="CHEBI:456216"/>
        <dbReference type="EC" id="5.6.2.3"/>
    </reaction>
</comment>
<dbReference type="InterPro" id="IPR045028">
    <property type="entry name" value="DinG/Rad3-like"/>
</dbReference>
<evidence type="ECO:0000256" key="3">
    <source>
        <dbReference type="ARBA" id="ARBA00022801"/>
    </source>
</evidence>
<dbReference type="InterPro" id="IPR014001">
    <property type="entry name" value="Helicase_ATP-bd"/>
</dbReference>
<keyword evidence="3 9" id="KW-0378">Hydrolase</keyword>
<evidence type="ECO:0000256" key="7">
    <source>
        <dbReference type="ARBA" id="ARBA00048954"/>
    </source>
</evidence>
<reference evidence="9 10" key="1">
    <citation type="submission" date="2024-09" db="EMBL/GenBank/DDBJ databases">
        <authorList>
            <person name="Sun Q."/>
            <person name="Mori K."/>
        </authorList>
    </citation>
    <scope>NUCLEOTIDE SEQUENCE [LARGE SCALE GENOMIC DNA]</scope>
    <source>
        <strain evidence="9 10">JCM 12763</strain>
    </source>
</reference>
<keyword evidence="4" id="KW-0067">ATP-binding</keyword>
<dbReference type="SMART" id="SM00491">
    <property type="entry name" value="HELICc2"/>
    <property type="match status" value="1"/>
</dbReference>
<evidence type="ECO:0000256" key="2">
    <source>
        <dbReference type="ARBA" id="ARBA00022741"/>
    </source>
</evidence>
<evidence type="ECO:0000256" key="4">
    <source>
        <dbReference type="ARBA" id="ARBA00022840"/>
    </source>
</evidence>
<dbReference type="Gene3D" id="3.40.50.300">
    <property type="entry name" value="P-loop containing nucleotide triphosphate hydrolases"/>
    <property type="match status" value="2"/>
</dbReference>